<dbReference type="PANTHER" id="PTHR48079">
    <property type="entry name" value="PROTEIN YEEZ"/>
    <property type="match status" value="1"/>
</dbReference>
<dbReference type="OrthoDB" id="10262413at2759"/>
<dbReference type="Pfam" id="PF05368">
    <property type="entry name" value="NmrA"/>
    <property type="match status" value="1"/>
</dbReference>
<dbReference type="PANTHER" id="PTHR48079:SF6">
    <property type="entry name" value="NAD(P)-BINDING DOMAIN-CONTAINING PROTEIN-RELATED"/>
    <property type="match status" value="1"/>
</dbReference>
<gene>
    <name evidence="3" type="ORF">BT96DRAFT_83898</name>
</gene>
<dbReference type="InterPro" id="IPR051783">
    <property type="entry name" value="NAD(P)-dependent_oxidoreduct"/>
</dbReference>
<dbReference type="SUPFAM" id="SSF51735">
    <property type="entry name" value="NAD(P)-binding Rossmann-fold domains"/>
    <property type="match status" value="1"/>
</dbReference>
<feature type="region of interest" description="Disordered" evidence="1">
    <location>
        <begin position="1"/>
        <end position="20"/>
    </location>
</feature>
<dbReference type="AlphaFoldDB" id="A0A6A4IAT7"/>
<accession>A0A6A4IAT7</accession>
<keyword evidence="4" id="KW-1185">Reference proteome</keyword>
<organism evidence="3 4">
    <name type="scientific">Gymnopus androsaceus JB14</name>
    <dbReference type="NCBI Taxonomy" id="1447944"/>
    <lineage>
        <taxon>Eukaryota</taxon>
        <taxon>Fungi</taxon>
        <taxon>Dikarya</taxon>
        <taxon>Basidiomycota</taxon>
        <taxon>Agaricomycotina</taxon>
        <taxon>Agaricomycetes</taxon>
        <taxon>Agaricomycetidae</taxon>
        <taxon>Agaricales</taxon>
        <taxon>Marasmiineae</taxon>
        <taxon>Omphalotaceae</taxon>
        <taxon>Gymnopus</taxon>
    </lineage>
</organism>
<feature type="domain" description="NmrA-like" evidence="2">
    <location>
        <begin position="38"/>
        <end position="116"/>
    </location>
</feature>
<dbReference type="GO" id="GO:0005737">
    <property type="term" value="C:cytoplasm"/>
    <property type="evidence" value="ECO:0007669"/>
    <property type="project" value="TreeGrafter"/>
</dbReference>
<reference evidence="3" key="1">
    <citation type="journal article" date="2019" name="Environ. Microbiol.">
        <title>Fungal ecological strategies reflected in gene transcription - a case study of two litter decomposers.</title>
        <authorList>
            <person name="Barbi F."/>
            <person name="Kohler A."/>
            <person name="Barry K."/>
            <person name="Baskaran P."/>
            <person name="Daum C."/>
            <person name="Fauchery L."/>
            <person name="Ihrmark K."/>
            <person name="Kuo A."/>
            <person name="LaButti K."/>
            <person name="Lipzen A."/>
            <person name="Morin E."/>
            <person name="Grigoriev I.V."/>
            <person name="Henrissat B."/>
            <person name="Lindahl B."/>
            <person name="Martin F."/>
        </authorList>
    </citation>
    <scope>NUCLEOTIDE SEQUENCE</scope>
    <source>
        <strain evidence="3">JB14</strain>
    </source>
</reference>
<evidence type="ECO:0000313" key="4">
    <source>
        <dbReference type="Proteomes" id="UP000799118"/>
    </source>
</evidence>
<evidence type="ECO:0000259" key="2">
    <source>
        <dbReference type="Pfam" id="PF05368"/>
    </source>
</evidence>
<name>A0A6A4IAT7_9AGAR</name>
<dbReference type="Proteomes" id="UP000799118">
    <property type="component" value="Unassembled WGS sequence"/>
</dbReference>
<dbReference type="Gene3D" id="3.40.50.720">
    <property type="entry name" value="NAD(P)-binding Rossmann-like Domain"/>
    <property type="match status" value="1"/>
</dbReference>
<dbReference type="InterPro" id="IPR008030">
    <property type="entry name" value="NmrA-like"/>
</dbReference>
<evidence type="ECO:0000313" key="3">
    <source>
        <dbReference type="EMBL" id="KAE9407776.1"/>
    </source>
</evidence>
<protein>
    <submittedName>
        <fullName evidence="3">NAD(P)-binding protein</fullName>
    </submittedName>
</protein>
<dbReference type="InterPro" id="IPR036291">
    <property type="entry name" value="NAD(P)-bd_dom_sf"/>
</dbReference>
<evidence type="ECO:0000256" key="1">
    <source>
        <dbReference type="SAM" id="MobiDB-lite"/>
    </source>
</evidence>
<proteinExistence type="predicted"/>
<dbReference type="EMBL" id="ML769394">
    <property type="protein sequence ID" value="KAE9407776.1"/>
    <property type="molecule type" value="Genomic_DNA"/>
</dbReference>
<sequence>MYLSSRTKVQDSKGHRKTPRSHNVLISHRLSLHRTTMTKILITGVTGYVGGAVLMRLAKRDDFDSFDIRCIVRSPDKAAKIETLYKNVKTIVGSHSDIALMTQAASEVDMVLAMANCDDLDAVTGTLQGMKTRFEETGKQPIFINTSGTGVLCNDAAETIWDDTNPDQIETLEPTQPHRPGDLKIVAADAEGYVKTYIILPALIWSIARGPLSDSGISNKKSVVIPALIRASLDRGNAGMVGHGKYIWNNVEIHDLGDLYNLLFDAVLSPSANPGHGREGYYFGANEEHTMYQVGEAISEVMLNMNKGNGGAPTSFTKEEIEKYPIMAYLSYYIGSNSRCRANRSRALGWTPKNTTKDMLASIYAETELVIEIAASEKL</sequence>
<dbReference type="GO" id="GO:0004029">
    <property type="term" value="F:aldehyde dehydrogenase (NAD+) activity"/>
    <property type="evidence" value="ECO:0007669"/>
    <property type="project" value="TreeGrafter"/>
</dbReference>